<reference evidence="2 3" key="1">
    <citation type="journal article" date="2014" name="Int. J. Syst. Evol. Microbiol.">
        <title>Sneathiella chungangensis sp. nov., isolated from a marine sand, and emended description of the genus Sneathiella.</title>
        <authorList>
            <person name="Siamphan C."/>
            <person name="Kim H."/>
            <person name="Lee J.S."/>
            <person name="Kim W."/>
        </authorList>
    </citation>
    <scope>NUCLEOTIDE SEQUENCE [LARGE SCALE GENOMIC DNA]</scope>
    <source>
        <strain evidence="2 3">KCTC 32476</strain>
    </source>
</reference>
<comment type="caution">
    <text evidence="2">The sequence shown here is derived from an EMBL/GenBank/DDBJ whole genome shotgun (WGS) entry which is preliminary data.</text>
</comment>
<dbReference type="Gene3D" id="3.40.50.720">
    <property type="entry name" value="NAD(P)-binding Rossmann-like Domain"/>
    <property type="match status" value="1"/>
</dbReference>
<dbReference type="GO" id="GO:0047936">
    <property type="term" value="F:glucose 1-dehydrogenase [NAD(P)+] activity"/>
    <property type="evidence" value="ECO:0007669"/>
    <property type="project" value="UniProtKB-EC"/>
</dbReference>
<dbReference type="PANTHER" id="PTHR42879:SF2">
    <property type="entry name" value="3-OXOACYL-[ACYL-CARRIER-PROTEIN] REDUCTASE FABG"/>
    <property type="match status" value="1"/>
</dbReference>
<dbReference type="AlphaFoldDB" id="A0A845MIW8"/>
<dbReference type="FunFam" id="3.40.50.720:FF:000084">
    <property type="entry name" value="Short-chain dehydrogenase reductase"/>
    <property type="match status" value="1"/>
</dbReference>
<accession>A0A845MIW8</accession>
<evidence type="ECO:0000313" key="2">
    <source>
        <dbReference type="EMBL" id="MZR23237.1"/>
    </source>
</evidence>
<dbReference type="OrthoDB" id="9804774at2"/>
<dbReference type="PROSITE" id="PS00061">
    <property type="entry name" value="ADH_SHORT"/>
    <property type="match status" value="1"/>
</dbReference>
<dbReference type="NCBIfam" id="NF005559">
    <property type="entry name" value="PRK07231.1"/>
    <property type="match status" value="1"/>
</dbReference>
<keyword evidence="2" id="KW-0560">Oxidoreductase</keyword>
<dbReference type="GO" id="GO:0032787">
    <property type="term" value="P:monocarboxylic acid metabolic process"/>
    <property type="evidence" value="ECO:0007669"/>
    <property type="project" value="UniProtKB-ARBA"/>
</dbReference>
<gene>
    <name evidence="2" type="ORF">GQF03_12945</name>
</gene>
<dbReference type="Pfam" id="PF13561">
    <property type="entry name" value="adh_short_C2"/>
    <property type="match status" value="1"/>
</dbReference>
<dbReference type="EC" id="1.1.1.47" evidence="2"/>
<dbReference type="InterPro" id="IPR020904">
    <property type="entry name" value="Sc_DH/Rdtase_CS"/>
</dbReference>
<keyword evidence="3" id="KW-1185">Reference proteome</keyword>
<sequence length="253" mass="26248">MSRLAIVTGGAGGIGAAIAAELATLGNNVAILDINKEAAQETAEKISDSVGRDAVIGVEADISDDASSETALNLVVEQLGPVSILVNNVGWDRIMGFLETDSAFWDKVIAVNMRGPIALTHKVIPMMLEAKWGRIINIASDAGRVGSSGEAVYSACKAGMIGFSKTLAREFARANITSNAVCPGPTDTPLLNNQLGEGETGRKIYEGLKRAIPMKRLGQPEDLAGMVGFLAGDKASFITGQTISVSGGLTMNG</sequence>
<dbReference type="RefSeq" id="WP_161339700.1">
    <property type="nucleotide sequence ID" value="NZ_JBHSDG010000003.1"/>
</dbReference>
<name>A0A845MIW8_9PROT</name>
<evidence type="ECO:0000256" key="1">
    <source>
        <dbReference type="ARBA" id="ARBA00006484"/>
    </source>
</evidence>
<dbReference type="PANTHER" id="PTHR42879">
    <property type="entry name" value="3-OXOACYL-(ACYL-CARRIER-PROTEIN) REDUCTASE"/>
    <property type="match status" value="1"/>
</dbReference>
<dbReference type="InterPro" id="IPR002347">
    <property type="entry name" value="SDR_fam"/>
</dbReference>
<dbReference type="EMBL" id="WTVA01000014">
    <property type="protein sequence ID" value="MZR23237.1"/>
    <property type="molecule type" value="Genomic_DNA"/>
</dbReference>
<dbReference type="PRINTS" id="PR00081">
    <property type="entry name" value="GDHRDH"/>
</dbReference>
<proteinExistence type="inferred from homology"/>
<dbReference type="SUPFAM" id="SSF51735">
    <property type="entry name" value="NAD(P)-binding Rossmann-fold domains"/>
    <property type="match status" value="1"/>
</dbReference>
<evidence type="ECO:0000313" key="3">
    <source>
        <dbReference type="Proteomes" id="UP000445696"/>
    </source>
</evidence>
<organism evidence="2 3">
    <name type="scientific">Sneathiella chungangensis</name>
    <dbReference type="NCBI Taxonomy" id="1418234"/>
    <lineage>
        <taxon>Bacteria</taxon>
        <taxon>Pseudomonadati</taxon>
        <taxon>Pseudomonadota</taxon>
        <taxon>Alphaproteobacteria</taxon>
        <taxon>Sneathiellales</taxon>
        <taxon>Sneathiellaceae</taxon>
        <taxon>Sneathiella</taxon>
    </lineage>
</organism>
<comment type="similarity">
    <text evidence="1">Belongs to the short-chain dehydrogenases/reductases (SDR) family.</text>
</comment>
<dbReference type="Proteomes" id="UP000445696">
    <property type="component" value="Unassembled WGS sequence"/>
</dbReference>
<dbReference type="InterPro" id="IPR036291">
    <property type="entry name" value="NAD(P)-bd_dom_sf"/>
</dbReference>
<dbReference type="PRINTS" id="PR00080">
    <property type="entry name" value="SDRFAMILY"/>
</dbReference>
<protein>
    <submittedName>
        <fullName evidence="2">Glucose 1-dehydrogenase</fullName>
        <ecNumber evidence="2">1.1.1.47</ecNumber>
    </submittedName>
</protein>
<dbReference type="InterPro" id="IPR050259">
    <property type="entry name" value="SDR"/>
</dbReference>